<keyword evidence="2" id="KW-1185">Reference proteome</keyword>
<evidence type="ECO:0000313" key="1">
    <source>
        <dbReference type="EMBL" id="TNV81923.1"/>
    </source>
</evidence>
<dbReference type="AlphaFoldDB" id="A0A8J8NUV0"/>
<proteinExistence type="predicted"/>
<protein>
    <submittedName>
        <fullName evidence="1">Uncharacterized protein</fullName>
    </submittedName>
</protein>
<evidence type="ECO:0000313" key="2">
    <source>
        <dbReference type="Proteomes" id="UP000785679"/>
    </source>
</evidence>
<name>A0A8J8NUV0_HALGN</name>
<dbReference type="EMBL" id="RRYP01005566">
    <property type="protein sequence ID" value="TNV81923.1"/>
    <property type="molecule type" value="Genomic_DNA"/>
</dbReference>
<dbReference type="Proteomes" id="UP000785679">
    <property type="component" value="Unassembled WGS sequence"/>
</dbReference>
<gene>
    <name evidence="1" type="ORF">FGO68_gene668</name>
</gene>
<accession>A0A8J8NUV0</accession>
<organism evidence="1 2">
    <name type="scientific">Halteria grandinella</name>
    <dbReference type="NCBI Taxonomy" id="5974"/>
    <lineage>
        <taxon>Eukaryota</taxon>
        <taxon>Sar</taxon>
        <taxon>Alveolata</taxon>
        <taxon>Ciliophora</taxon>
        <taxon>Intramacronucleata</taxon>
        <taxon>Spirotrichea</taxon>
        <taxon>Stichotrichia</taxon>
        <taxon>Sporadotrichida</taxon>
        <taxon>Halteriidae</taxon>
        <taxon>Halteria</taxon>
    </lineage>
</organism>
<sequence>MAQLLLIQKDLMRLILIFYWTLVDTWASRYPHFSFLQFGHSFLNNCMELLNFLLNQTEVLSYCFILKFQFCFPSFSKIIQFQVKCIFLIVSLLAQ</sequence>
<reference evidence="1" key="1">
    <citation type="submission" date="2019-06" db="EMBL/GenBank/DDBJ databases">
        <authorList>
            <person name="Zheng W."/>
        </authorList>
    </citation>
    <scope>NUCLEOTIDE SEQUENCE</scope>
    <source>
        <strain evidence="1">QDHG01</strain>
    </source>
</reference>
<comment type="caution">
    <text evidence="1">The sequence shown here is derived from an EMBL/GenBank/DDBJ whole genome shotgun (WGS) entry which is preliminary data.</text>
</comment>